<keyword evidence="1" id="KW-0472">Membrane</keyword>
<sequence length="141" mass="14613">MNKLVAETLAKKEKGEKGFTLIELLVVVIIIGILAAVAIPIFLNMRTGAWKASVETDVANAVLVVEQAATANNGSLASVPVENSAEPGAGYSVGTFDGTVSPGNTISITITGQTYTITGDNENVEGETYTYDSETGSGAWD</sequence>
<protein>
    <submittedName>
        <fullName evidence="2">Type II secretion system protein</fullName>
    </submittedName>
</protein>
<dbReference type="PROSITE" id="PS00409">
    <property type="entry name" value="PROKAR_NTER_METHYL"/>
    <property type="match status" value="1"/>
</dbReference>
<dbReference type="AlphaFoldDB" id="A0A9X1RZN5"/>
<accession>A0A9X1RZN5</accession>
<organism evidence="2 3">
    <name type="scientific">Microbacterium tenebrionis</name>
    <dbReference type="NCBI Taxonomy" id="2830665"/>
    <lineage>
        <taxon>Bacteria</taxon>
        <taxon>Bacillati</taxon>
        <taxon>Actinomycetota</taxon>
        <taxon>Actinomycetes</taxon>
        <taxon>Micrococcales</taxon>
        <taxon>Microbacteriaceae</taxon>
        <taxon>Microbacterium</taxon>
    </lineage>
</organism>
<proteinExistence type="predicted"/>
<name>A0A9X1RZN5_9MICO</name>
<dbReference type="SUPFAM" id="SSF54523">
    <property type="entry name" value="Pili subunits"/>
    <property type="match status" value="1"/>
</dbReference>
<dbReference type="Proteomes" id="UP001139289">
    <property type="component" value="Unassembled WGS sequence"/>
</dbReference>
<evidence type="ECO:0000256" key="1">
    <source>
        <dbReference type="SAM" id="Phobius"/>
    </source>
</evidence>
<keyword evidence="3" id="KW-1185">Reference proteome</keyword>
<gene>
    <name evidence="2" type="ORF">KEC56_02525</name>
</gene>
<dbReference type="Gene3D" id="3.30.700.10">
    <property type="entry name" value="Glycoprotein, Type 4 Pilin"/>
    <property type="match status" value="1"/>
</dbReference>
<dbReference type="InterPro" id="IPR012902">
    <property type="entry name" value="N_methyl_site"/>
</dbReference>
<dbReference type="PANTHER" id="PTHR30093">
    <property type="entry name" value="GENERAL SECRETION PATHWAY PROTEIN G"/>
    <property type="match status" value="1"/>
</dbReference>
<keyword evidence="1" id="KW-0812">Transmembrane</keyword>
<evidence type="ECO:0000313" key="3">
    <source>
        <dbReference type="Proteomes" id="UP001139289"/>
    </source>
</evidence>
<reference evidence="2" key="1">
    <citation type="submission" date="2021-04" db="EMBL/GenBank/DDBJ databases">
        <title>Microbacterium tenobrionis sp. nov. and Microbacterium allomyrinae sp. nov., isolated from larvae of Tenobrio molitor and Allomyrina dichotoma, respectively.</title>
        <authorList>
            <person name="Lee S.D."/>
        </authorList>
    </citation>
    <scope>NUCLEOTIDE SEQUENCE</scope>
    <source>
        <strain evidence="2">YMB-B2</strain>
    </source>
</reference>
<dbReference type="InterPro" id="IPR045584">
    <property type="entry name" value="Pilin-like"/>
</dbReference>
<dbReference type="EMBL" id="JAGTTM010000001">
    <property type="protein sequence ID" value="MCC2028410.1"/>
    <property type="molecule type" value="Genomic_DNA"/>
</dbReference>
<dbReference type="RefSeq" id="WP_276573118.1">
    <property type="nucleotide sequence ID" value="NZ_JAGTTM010000001.1"/>
</dbReference>
<keyword evidence="1" id="KW-1133">Transmembrane helix</keyword>
<dbReference type="NCBIfam" id="TIGR02532">
    <property type="entry name" value="IV_pilin_GFxxxE"/>
    <property type="match status" value="1"/>
</dbReference>
<dbReference type="Pfam" id="PF07963">
    <property type="entry name" value="N_methyl"/>
    <property type="match status" value="1"/>
</dbReference>
<feature type="transmembrane region" description="Helical" evidence="1">
    <location>
        <begin position="21"/>
        <end position="43"/>
    </location>
</feature>
<comment type="caution">
    <text evidence="2">The sequence shown here is derived from an EMBL/GenBank/DDBJ whole genome shotgun (WGS) entry which is preliminary data.</text>
</comment>
<evidence type="ECO:0000313" key="2">
    <source>
        <dbReference type="EMBL" id="MCC2028410.1"/>
    </source>
</evidence>